<dbReference type="RefSeq" id="WP_254293308.1">
    <property type="nucleotide sequence ID" value="NZ_JAMLDX010000008.1"/>
</dbReference>
<accession>A0A9X2KLX3</accession>
<evidence type="ECO:0000256" key="1">
    <source>
        <dbReference type="SAM" id="Phobius"/>
    </source>
</evidence>
<comment type="caution">
    <text evidence="2">The sequence shown here is derived from an EMBL/GenBank/DDBJ whole genome shotgun (WGS) entry which is preliminary data.</text>
</comment>
<feature type="transmembrane region" description="Helical" evidence="1">
    <location>
        <begin position="39"/>
        <end position="60"/>
    </location>
</feature>
<proteinExistence type="predicted"/>
<reference evidence="2" key="1">
    <citation type="submission" date="2022-05" db="EMBL/GenBank/DDBJ databases">
        <title>Sphingomonas sp. strain MG17 Genome sequencing and assembly.</title>
        <authorList>
            <person name="Kim I."/>
        </authorList>
    </citation>
    <scope>NUCLEOTIDE SEQUENCE</scope>
    <source>
        <strain evidence="2">MG17</strain>
    </source>
</reference>
<dbReference type="AlphaFoldDB" id="A0A9X2KLX3"/>
<dbReference type="Proteomes" id="UP001139451">
    <property type="component" value="Unassembled WGS sequence"/>
</dbReference>
<organism evidence="2 3">
    <name type="scientific">Sphingomonas tagetis</name>
    <dbReference type="NCBI Taxonomy" id="2949092"/>
    <lineage>
        <taxon>Bacteria</taxon>
        <taxon>Pseudomonadati</taxon>
        <taxon>Pseudomonadota</taxon>
        <taxon>Alphaproteobacteria</taxon>
        <taxon>Sphingomonadales</taxon>
        <taxon>Sphingomonadaceae</taxon>
        <taxon>Sphingomonas</taxon>
    </lineage>
</organism>
<keyword evidence="1" id="KW-1133">Transmembrane helix</keyword>
<name>A0A9X2KLX3_9SPHN</name>
<evidence type="ECO:0000313" key="3">
    <source>
        <dbReference type="Proteomes" id="UP001139451"/>
    </source>
</evidence>
<evidence type="ECO:0000313" key="2">
    <source>
        <dbReference type="EMBL" id="MCP3731067.1"/>
    </source>
</evidence>
<keyword evidence="3" id="KW-1185">Reference proteome</keyword>
<keyword evidence="1" id="KW-0472">Membrane</keyword>
<keyword evidence="1" id="KW-0812">Transmembrane</keyword>
<gene>
    <name evidence="2" type="ORF">M9978_11575</name>
</gene>
<sequence>MPPVVKQALVGGAAGAAGGLAVAIALNATGTGLLVNSGVVGAAIGASLTILGTLAVDRYIRARAGRERHRAALDLFEGIRDSLAGISGAKGADAKRLLEQAKLGKRVLDLEKNGIALGLLGRAALLKLEDAWSGNIGTIEGQMGVAVMYPEYSMPDTVRAAVGALTAHLDLVIASVPSGS</sequence>
<dbReference type="EMBL" id="JAMLDX010000008">
    <property type="protein sequence ID" value="MCP3731067.1"/>
    <property type="molecule type" value="Genomic_DNA"/>
</dbReference>
<protein>
    <submittedName>
        <fullName evidence="2">Uncharacterized protein</fullName>
    </submittedName>
</protein>